<evidence type="ECO:0000313" key="2">
    <source>
        <dbReference type="EMBL" id="KAF6078396.1"/>
    </source>
</evidence>
<dbReference type="Proteomes" id="UP000664940">
    <property type="component" value="Unassembled WGS sequence"/>
</dbReference>
<protein>
    <submittedName>
        <fullName evidence="2">Uncharacterized protein</fullName>
    </submittedName>
</protein>
<dbReference type="EMBL" id="JABVXQ010000014">
    <property type="protein sequence ID" value="KAF6078396.1"/>
    <property type="molecule type" value="Genomic_DNA"/>
</dbReference>
<comment type="caution">
    <text evidence="2">The sequence shown here is derived from an EMBL/GenBank/DDBJ whole genome shotgun (WGS) entry which is preliminary data.</text>
</comment>
<name>A0A834DF60_9CHIR</name>
<reference evidence="2 3" key="1">
    <citation type="journal article" date="2020" name="Nature">
        <title>Six reference-quality genomes reveal evolution of bat adaptations.</title>
        <authorList>
            <person name="Jebb D."/>
            <person name="Huang Z."/>
            <person name="Pippel M."/>
            <person name="Hughes G.M."/>
            <person name="Lavrichenko K."/>
            <person name="Devanna P."/>
            <person name="Winkler S."/>
            <person name="Jermiin L.S."/>
            <person name="Skirmuntt E.C."/>
            <person name="Katzourakis A."/>
            <person name="Burkitt-Gray L."/>
            <person name="Ray D.A."/>
            <person name="Sullivan K.A.M."/>
            <person name="Roscito J.G."/>
            <person name="Kirilenko B.M."/>
            <person name="Davalos L.M."/>
            <person name="Corthals A.P."/>
            <person name="Power M.L."/>
            <person name="Jones G."/>
            <person name="Ransome R.D."/>
            <person name="Dechmann D.K.N."/>
            <person name="Locatelli A.G."/>
            <person name="Puechmaille S.J."/>
            <person name="Fedrigo O."/>
            <person name="Jarvis E.D."/>
            <person name="Hiller M."/>
            <person name="Vernes S.C."/>
            <person name="Myers E.W."/>
            <person name="Teeling E.C."/>
        </authorList>
    </citation>
    <scope>NUCLEOTIDE SEQUENCE [LARGE SCALE GENOMIC DNA]</scope>
    <source>
        <strain evidence="2">Bat1K_MPI-CBG_1</strain>
    </source>
</reference>
<gene>
    <name evidence="2" type="ORF">HJG60_009233</name>
</gene>
<evidence type="ECO:0000256" key="1">
    <source>
        <dbReference type="SAM" id="MobiDB-lite"/>
    </source>
</evidence>
<dbReference type="AlphaFoldDB" id="A0A834DF60"/>
<accession>A0A834DF60</accession>
<sequence length="196" mass="21031">MEGQESWHPPVTVHSLHPRQNSLRRKVPVSQPLLRNGNKRMSFAQVTGLVFGEAQQSDSGGLTLEAMQLHATPWHLSALLISTKQGSLPCLAPEISCPLDSPPCRLHCSQAPLPPHWTTAPPARHGPLSNEEGLEGTLPPQWIKAVHIGTGFSGALALSWDSLAEFSTQLQLGGSSVEPARGPPGLYIQQVSSLVL</sequence>
<feature type="region of interest" description="Disordered" evidence="1">
    <location>
        <begin position="1"/>
        <end position="23"/>
    </location>
</feature>
<evidence type="ECO:0000313" key="3">
    <source>
        <dbReference type="Proteomes" id="UP000664940"/>
    </source>
</evidence>
<organism evidence="2 3">
    <name type="scientific">Phyllostomus discolor</name>
    <name type="common">pale spear-nosed bat</name>
    <dbReference type="NCBI Taxonomy" id="89673"/>
    <lineage>
        <taxon>Eukaryota</taxon>
        <taxon>Metazoa</taxon>
        <taxon>Chordata</taxon>
        <taxon>Craniata</taxon>
        <taxon>Vertebrata</taxon>
        <taxon>Euteleostomi</taxon>
        <taxon>Mammalia</taxon>
        <taxon>Eutheria</taxon>
        <taxon>Laurasiatheria</taxon>
        <taxon>Chiroptera</taxon>
        <taxon>Yangochiroptera</taxon>
        <taxon>Phyllostomidae</taxon>
        <taxon>Phyllostominae</taxon>
        <taxon>Phyllostomus</taxon>
    </lineage>
</organism>
<proteinExistence type="predicted"/>